<name>A0A8X6WB80_TRICX</name>
<dbReference type="Proteomes" id="UP000887159">
    <property type="component" value="Unassembled WGS sequence"/>
</dbReference>
<comment type="caution">
    <text evidence="1">The sequence shown here is derived from an EMBL/GenBank/DDBJ whole genome shotgun (WGS) entry which is preliminary data.</text>
</comment>
<dbReference type="EMBL" id="BMAU01021397">
    <property type="protein sequence ID" value="GFY31229.1"/>
    <property type="molecule type" value="Genomic_DNA"/>
</dbReference>
<evidence type="ECO:0000313" key="2">
    <source>
        <dbReference type="Proteomes" id="UP000887159"/>
    </source>
</evidence>
<accession>A0A8X6WB80</accession>
<sequence length="79" mass="8980">MLHTDEVWRSNWSNHSTNILTFQKFIYQISPLYLALSSIKIKSEPIVPGNHRTPIPHPYSSQQSQCLLQSRSGVCGNPT</sequence>
<organism evidence="1 2">
    <name type="scientific">Trichonephila clavipes</name>
    <name type="common">Golden silk orbweaver</name>
    <name type="synonym">Nephila clavipes</name>
    <dbReference type="NCBI Taxonomy" id="2585209"/>
    <lineage>
        <taxon>Eukaryota</taxon>
        <taxon>Metazoa</taxon>
        <taxon>Ecdysozoa</taxon>
        <taxon>Arthropoda</taxon>
        <taxon>Chelicerata</taxon>
        <taxon>Arachnida</taxon>
        <taxon>Araneae</taxon>
        <taxon>Araneomorphae</taxon>
        <taxon>Entelegynae</taxon>
        <taxon>Araneoidea</taxon>
        <taxon>Nephilidae</taxon>
        <taxon>Trichonephila</taxon>
    </lineage>
</organism>
<protein>
    <submittedName>
        <fullName evidence="1">Uncharacterized protein</fullName>
    </submittedName>
</protein>
<reference evidence="1" key="1">
    <citation type="submission" date="2020-08" db="EMBL/GenBank/DDBJ databases">
        <title>Multicomponent nature underlies the extraordinary mechanical properties of spider dragline silk.</title>
        <authorList>
            <person name="Kono N."/>
            <person name="Nakamura H."/>
            <person name="Mori M."/>
            <person name="Yoshida Y."/>
            <person name="Ohtoshi R."/>
            <person name="Malay A.D."/>
            <person name="Moran D.A.P."/>
            <person name="Tomita M."/>
            <person name="Numata K."/>
            <person name="Arakawa K."/>
        </authorList>
    </citation>
    <scope>NUCLEOTIDE SEQUENCE</scope>
</reference>
<keyword evidence="2" id="KW-1185">Reference proteome</keyword>
<proteinExistence type="predicted"/>
<gene>
    <name evidence="1" type="ORF">TNCV_751921</name>
</gene>
<evidence type="ECO:0000313" key="1">
    <source>
        <dbReference type="EMBL" id="GFY31229.1"/>
    </source>
</evidence>
<dbReference type="AlphaFoldDB" id="A0A8X6WB80"/>